<dbReference type="PRINTS" id="PR00034">
    <property type="entry name" value="HTHCRP"/>
</dbReference>
<dbReference type="AlphaFoldDB" id="A0A917JGJ6"/>
<evidence type="ECO:0000313" key="6">
    <source>
        <dbReference type="EMBL" id="GGI64904.1"/>
    </source>
</evidence>
<keyword evidence="1" id="KW-0805">Transcription regulation</keyword>
<sequence length="219" mass="24742">MKAEHLCVTLVPLFNHLDLENQRLVNQVATHKSFEKGEQIMVPGGPEHLAIVAKGAMKVYQLSVNGKEQLLRVVEPGGYEGENTIFGAVNENLFVEALQKSEICMINKQDFQDLLVSFPQLSLKLLTLTASKVTSLEQQSQFLVMERIEERLANYLVDLYKVSNSLQLTLPMKKKELAAFLGTTPETLSRKFKFLSDEGYLTVNRNQIELLDVESLEEI</sequence>
<dbReference type="InterPro" id="IPR000595">
    <property type="entry name" value="cNMP-bd_dom"/>
</dbReference>
<dbReference type="SUPFAM" id="SSF46785">
    <property type="entry name" value="Winged helix' DNA-binding domain"/>
    <property type="match status" value="1"/>
</dbReference>
<evidence type="ECO:0000256" key="2">
    <source>
        <dbReference type="ARBA" id="ARBA00023125"/>
    </source>
</evidence>
<dbReference type="InterPro" id="IPR018490">
    <property type="entry name" value="cNMP-bd_dom_sf"/>
</dbReference>
<evidence type="ECO:0000313" key="7">
    <source>
        <dbReference type="Proteomes" id="UP000622610"/>
    </source>
</evidence>
<organism evidence="6 7">
    <name type="scientific">Enterococcus alcedinis</name>
    <dbReference type="NCBI Taxonomy" id="1274384"/>
    <lineage>
        <taxon>Bacteria</taxon>
        <taxon>Bacillati</taxon>
        <taxon>Bacillota</taxon>
        <taxon>Bacilli</taxon>
        <taxon>Lactobacillales</taxon>
        <taxon>Enterococcaceae</taxon>
        <taxon>Enterococcus</taxon>
    </lineage>
</organism>
<proteinExistence type="predicted"/>
<dbReference type="EMBL" id="BMDT01000001">
    <property type="protein sequence ID" value="GGI64904.1"/>
    <property type="molecule type" value="Genomic_DNA"/>
</dbReference>
<dbReference type="Pfam" id="PF00027">
    <property type="entry name" value="cNMP_binding"/>
    <property type="match status" value="1"/>
</dbReference>
<dbReference type="InterPro" id="IPR014710">
    <property type="entry name" value="RmlC-like_jellyroll"/>
</dbReference>
<feature type="domain" description="Cyclic nucleotide-binding" evidence="4">
    <location>
        <begin position="13"/>
        <end position="115"/>
    </location>
</feature>
<protein>
    <submittedName>
        <fullName evidence="6">Crp/Fnr family transcriptional regulator</fullName>
    </submittedName>
</protein>
<reference evidence="6" key="2">
    <citation type="submission" date="2020-09" db="EMBL/GenBank/DDBJ databases">
        <authorList>
            <person name="Sun Q."/>
            <person name="Sedlacek I."/>
        </authorList>
    </citation>
    <scope>NUCLEOTIDE SEQUENCE</scope>
    <source>
        <strain evidence="6">CCM 8433</strain>
    </source>
</reference>
<evidence type="ECO:0000259" key="4">
    <source>
        <dbReference type="PROSITE" id="PS50042"/>
    </source>
</evidence>
<dbReference type="Gene3D" id="1.10.10.10">
    <property type="entry name" value="Winged helix-like DNA-binding domain superfamily/Winged helix DNA-binding domain"/>
    <property type="match status" value="1"/>
</dbReference>
<dbReference type="Gene3D" id="2.60.120.10">
    <property type="entry name" value="Jelly Rolls"/>
    <property type="match status" value="1"/>
</dbReference>
<reference evidence="6" key="1">
    <citation type="journal article" date="2014" name="Int. J. Syst. Evol. Microbiol.">
        <title>Complete genome sequence of Corynebacterium casei LMG S-19264T (=DSM 44701T), isolated from a smear-ripened cheese.</title>
        <authorList>
            <consortium name="US DOE Joint Genome Institute (JGI-PGF)"/>
            <person name="Walter F."/>
            <person name="Albersmeier A."/>
            <person name="Kalinowski J."/>
            <person name="Ruckert C."/>
        </authorList>
    </citation>
    <scope>NUCLEOTIDE SEQUENCE</scope>
    <source>
        <strain evidence="6">CCM 8433</strain>
    </source>
</reference>
<dbReference type="InterPro" id="IPR050397">
    <property type="entry name" value="Env_Response_Regulators"/>
</dbReference>
<dbReference type="GO" id="GO:0003700">
    <property type="term" value="F:DNA-binding transcription factor activity"/>
    <property type="evidence" value="ECO:0007669"/>
    <property type="project" value="TreeGrafter"/>
</dbReference>
<dbReference type="PANTHER" id="PTHR24567">
    <property type="entry name" value="CRP FAMILY TRANSCRIPTIONAL REGULATORY PROTEIN"/>
    <property type="match status" value="1"/>
</dbReference>
<dbReference type="GO" id="GO:0005829">
    <property type="term" value="C:cytosol"/>
    <property type="evidence" value="ECO:0007669"/>
    <property type="project" value="TreeGrafter"/>
</dbReference>
<evidence type="ECO:0000256" key="3">
    <source>
        <dbReference type="ARBA" id="ARBA00023163"/>
    </source>
</evidence>
<evidence type="ECO:0000259" key="5">
    <source>
        <dbReference type="PROSITE" id="PS51063"/>
    </source>
</evidence>
<accession>A0A917JGJ6</accession>
<keyword evidence="2" id="KW-0238">DNA-binding</keyword>
<dbReference type="Proteomes" id="UP000622610">
    <property type="component" value="Unassembled WGS sequence"/>
</dbReference>
<dbReference type="GO" id="GO:0003677">
    <property type="term" value="F:DNA binding"/>
    <property type="evidence" value="ECO:0007669"/>
    <property type="project" value="UniProtKB-KW"/>
</dbReference>
<dbReference type="CDD" id="cd00038">
    <property type="entry name" value="CAP_ED"/>
    <property type="match status" value="1"/>
</dbReference>
<evidence type="ECO:0000256" key="1">
    <source>
        <dbReference type="ARBA" id="ARBA00023015"/>
    </source>
</evidence>
<dbReference type="Pfam" id="PF13545">
    <property type="entry name" value="HTH_Crp_2"/>
    <property type="match status" value="1"/>
</dbReference>
<dbReference type="InterPro" id="IPR036388">
    <property type="entry name" value="WH-like_DNA-bd_sf"/>
</dbReference>
<name>A0A917JGJ6_9ENTE</name>
<comment type="caution">
    <text evidence="6">The sequence shown here is derived from an EMBL/GenBank/DDBJ whole genome shotgun (WGS) entry which is preliminary data.</text>
</comment>
<dbReference type="PROSITE" id="PS51063">
    <property type="entry name" value="HTH_CRP_2"/>
    <property type="match status" value="1"/>
</dbReference>
<dbReference type="SMART" id="SM00100">
    <property type="entry name" value="cNMP"/>
    <property type="match status" value="1"/>
</dbReference>
<keyword evidence="3" id="KW-0804">Transcription</keyword>
<dbReference type="SUPFAM" id="SSF51206">
    <property type="entry name" value="cAMP-binding domain-like"/>
    <property type="match status" value="1"/>
</dbReference>
<dbReference type="PANTHER" id="PTHR24567:SF26">
    <property type="entry name" value="REGULATORY PROTEIN YEIL"/>
    <property type="match status" value="1"/>
</dbReference>
<keyword evidence="7" id="KW-1185">Reference proteome</keyword>
<dbReference type="SMART" id="SM00419">
    <property type="entry name" value="HTH_CRP"/>
    <property type="match status" value="1"/>
</dbReference>
<dbReference type="RefSeq" id="WP_188366727.1">
    <property type="nucleotide sequence ID" value="NZ_BMDT01000001.1"/>
</dbReference>
<dbReference type="InterPro" id="IPR012318">
    <property type="entry name" value="HTH_CRP"/>
</dbReference>
<feature type="domain" description="HTH crp-type" evidence="5">
    <location>
        <begin position="146"/>
        <end position="214"/>
    </location>
</feature>
<dbReference type="InterPro" id="IPR036390">
    <property type="entry name" value="WH_DNA-bd_sf"/>
</dbReference>
<dbReference type="PROSITE" id="PS50042">
    <property type="entry name" value="CNMP_BINDING_3"/>
    <property type="match status" value="1"/>
</dbReference>
<gene>
    <name evidence="6" type="primary">rcfA</name>
    <name evidence="6" type="ORF">GCM10011482_05580</name>
</gene>